<reference evidence="4 5" key="1">
    <citation type="submission" date="2019-03" db="EMBL/GenBank/DDBJ databases">
        <title>Genomic Encyclopedia of Type Strains, Phase IV (KMG-IV): sequencing the most valuable type-strain genomes for metagenomic binning, comparative biology and taxonomic classification.</title>
        <authorList>
            <person name="Goeker M."/>
        </authorList>
    </citation>
    <scope>NUCLEOTIDE SEQUENCE [LARGE SCALE GENOMIC DNA]</scope>
    <source>
        <strain evidence="4 5">LX-B</strain>
    </source>
</reference>
<dbReference type="GO" id="GO:0030288">
    <property type="term" value="C:outer membrane-bounded periplasmic space"/>
    <property type="evidence" value="ECO:0007669"/>
    <property type="project" value="TreeGrafter"/>
</dbReference>
<dbReference type="InterPro" id="IPR010982">
    <property type="entry name" value="Lambda_DNA-bd_dom_sf"/>
</dbReference>
<evidence type="ECO:0000256" key="2">
    <source>
        <dbReference type="ARBA" id="ARBA00007639"/>
    </source>
</evidence>
<dbReference type="Pfam" id="PF00356">
    <property type="entry name" value="LacI"/>
    <property type="match status" value="1"/>
</dbReference>
<feature type="domain" description="HTH lacI-type" evidence="3">
    <location>
        <begin position="2"/>
        <end position="56"/>
    </location>
</feature>
<comment type="subcellular location">
    <subcellularLocation>
        <location evidence="1">Cell envelope</location>
    </subcellularLocation>
</comment>
<protein>
    <submittedName>
        <fullName evidence="4">ABC-type sugar transport system substrate-binding protein</fullName>
    </submittedName>
</protein>
<evidence type="ECO:0000256" key="1">
    <source>
        <dbReference type="ARBA" id="ARBA00004196"/>
    </source>
</evidence>
<dbReference type="RefSeq" id="WP_132013074.1">
    <property type="nucleotide sequence ID" value="NZ_SLUN01000004.1"/>
</dbReference>
<keyword evidence="4" id="KW-0762">Sugar transport</keyword>
<keyword evidence="4" id="KW-0813">Transport</keyword>
<dbReference type="InterPro" id="IPR025997">
    <property type="entry name" value="SBP_2_dom"/>
</dbReference>
<dbReference type="InterPro" id="IPR050555">
    <property type="entry name" value="Bact_Solute-Bind_Prot2"/>
</dbReference>
<name>A0A4R1S5R8_HYDET</name>
<organism evidence="4 5">
    <name type="scientific">Hydrogenispora ethanolica</name>
    <dbReference type="NCBI Taxonomy" id="1082276"/>
    <lineage>
        <taxon>Bacteria</taxon>
        <taxon>Bacillati</taxon>
        <taxon>Bacillota</taxon>
        <taxon>Hydrogenispora</taxon>
    </lineage>
</organism>
<evidence type="ECO:0000259" key="3">
    <source>
        <dbReference type="PROSITE" id="PS50932"/>
    </source>
</evidence>
<sequence length="342" mass="38012">MTSLEELAKKLNVSRATLDRVIHDRPGVKKETKELILKRINEIGYKPNSAGKALALQKKLNFGIILSSDLTPEDNTLFSLILEGMQLCIERLQNRGVNFIIRRMTTGRAEDQVKAIDEFIKMGVTGIAICPEGERKKEIPAAVQRAREKGIIVTCYFNHIEADFNYFVGSDSAKEGRVAVDLLEKFMHGAGEVALFSGFLHNTVHQTRIASAVSKIHEYDNLRIVANVSGNYTENIAYNSCLEIIRNHPDVKGIIASCGGIAGIVTALKECNQFDKVKVIFFDFTTKAEIFVMEGLVDALIGVDLIKLGYCTIKSLYELAIYGFANEIETTMPMLVKTKESL</sequence>
<gene>
    <name evidence="4" type="ORF">EDC14_100446</name>
</gene>
<dbReference type="SMART" id="SM00354">
    <property type="entry name" value="HTH_LACI"/>
    <property type="match status" value="1"/>
</dbReference>
<comment type="similarity">
    <text evidence="2">Belongs to the bacterial solute-binding protein 2 family.</text>
</comment>
<dbReference type="Proteomes" id="UP000295008">
    <property type="component" value="Unassembled WGS sequence"/>
</dbReference>
<accession>A0A4R1S5R8</accession>
<keyword evidence="5" id="KW-1185">Reference proteome</keyword>
<dbReference type="SUPFAM" id="SSF47413">
    <property type="entry name" value="lambda repressor-like DNA-binding domains"/>
    <property type="match status" value="1"/>
</dbReference>
<dbReference type="CDD" id="cd01392">
    <property type="entry name" value="HTH_LacI"/>
    <property type="match status" value="1"/>
</dbReference>
<dbReference type="Gene3D" id="3.40.50.2300">
    <property type="match status" value="2"/>
</dbReference>
<evidence type="ECO:0000313" key="4">
    <source>
        <dbReference type="EMBL" id="TCL74110.1"/>
    </source>
</evidence>
<dbReference type="OrthoDB" id="569491at2"/>
<evidence type="ECO:0000313" key="5">
    <source>
        <dbReference type="Proteomes" id="UP000295008"/>
    </source>
</evidence>
<dbReference type="GO" id="GO:0030246">
    <property type="term" value="F:carbohydrate binding"/>
    <property type="evidence" value="ECO:0007669"/>
    <property type="project" value="TreeGrafter"/>
</dbReference>
<dbReference type="InterPro" id="IPR000843">
    <property type="entry name" value="HTH_LacI"/>
</dbReference>
<dbReference type="Gene3D" id="1.10.260.40">
    <property type="entry name" value="lambda repressor-like DNA-binding domains"/>
    <property type="match status" value="1"/>
</dbReference>
<dbReference type="EMBL" id="SLUN01000004">
    <property type="protein sequence ID" value="TCL74110.1"/>
    <property type="molecule type" value="Genomic_DNA"/>
</dbReference>
<dbReference type="InterPro" id="IPR028082">
    <property type="entry name" value="Peripla_BP_I"/>
</dbReference>
<dbReference type="GO" id="GO:0003677">
    <property type="term" value="F:DNA binding"/>
    <property type="evidence" value="ECO:0007669"/>
    <property type="project" value="InterPro"/>
</dbReference>
<dbReference type="PANTHER" id="PTHR30036">
    <property type="entry name" value="D-XYLOSE-BINDING PERIPLASMIC PROTEIN"/>
    <property type="match status" value="1"/>
</dbReference>
<dbReference type="CDD" id="cd01536">
    <property type="entry name" value="PBP1_ABC_sugar_binding-like"/>
    <property type="match status" value="1"/>
</dbReference>
<comment type="caution">
    <text evidence="4">The sequence shown here is derived from an EMBL/GenBank/DDBJ whole genome shotgun (WGS) entry which is preliminary data.</text>
</comment>
<dbReference type="PANTHER" id="PTHR30036:SF7">
    <property type="entry name" value="ABC TRANSPORTER PERIPLASMIC-BINDING PROTEIN YPHF"/>
    <property type="match status" value="1"/>
</dbReference>
<dbReference type="PROSITE" id="PS50932">
    <property type="entry name" value="HTH_LACI_2"/>
    <property type="match status" value="1"/>
</dbReference>
<dbReference type="Pfam" id="PF13407">
    <property type="entry name" value="Peripla_BP_4"/>
    <property type="match status" value="1"/>
</dbReference>
<dbReference type="GO" id="GO:0006355">
    <property type="term" value="P:regulation of DNA-templated transcription"/>
    <property type="evidence" value="ECO:0007669"/>
    <property type="project" value="InterPro"/>
</dbReference>
<proteinExistence type="inferred from homology"/>
<dbReference type="AlphaFoldDB" id="A0A4R1S5R8"/>
<dbReference type="SUPFAM" id="SSF53822">
    <property type="entry name" value="Periplasmic binding protein-like I"/>
    <property type="match status" value="1"/>
</dbReference>